<keyword evidence="13" id="KW-0496">Mitochondrion</keyword>
<organism evidence="13">
    <name type="scientific">Pyemotes zhonghuajia</name>
    <dbReference type="NCBI Taxonomy" id="2749944"/>
    <lineage>
        <taxon>Eukaryota</taxon>
        <taxon>Metazoa</taxon>
        <taxon>Ecdysozoa</taxon>
        <taxon>Arthropoda</taxon>
        <taxon>Chelicerata</taxon>
        <taxon>Arachnida</taxon>
        <taxon>Acari</taxon>
        <taxon>Acariformes</taxon>
        <taxon>Trombidiformes</taxon>
        <taxon>Prostigmata</taxon>
        <taxon>Eleutherengona</taxon>
        <taxon>Heterostigmata</taxon>
        <taxon>Pyemotoidea</taxon>
        <taxon>Pyemotidae</taxon>
        <taxon>Pyemotes</taxon>
    </lineage>
</organism>
<comment type="similarity">
    <text evidence="2">Belongs to the ATPase A chain family.</text>
</comment>
<keyword evidence="6" id="KW-0375">Hydrogen ion transport</keyword>
<dbReference type="PANTHER" id="PTHR11410:SF0">
    <property type="entry name" value="ATP SYNTHASE SUBUNIT A"/>
    <property type="match status" value="1"/>
</dbReference>
<proteinExistence type="inferred from homology"/>
<feature type="transmembrane region" description="Helical" evidence="12">
    <location>
        <begin position="60"/>
        <end position="81"/>
    </location>
</feature>
<evidence type="ECO:0000256" key="12">
    <source>
        <dbReference type="SAM" id="Phobius"/>
    </source>
</evidence>
<dbReference type="GO" id="GO:0005743">
    <property type="term" value="C:mitochondrial inner membrane"/>
    <property type="evidence" value="ECO:0007669"/>
    <property type="project" value="UniProtKB-SubCell"/>
</dbReference>
<evidence type="ECO:0000256" key="3">
    <source>
        <dbReference type="ARBA" id="ARBA00022448"/>
    </source>
</evidence>
<evidence type="ECO:0000256" key="9">
    <source>
        <dbReference type="ARBA" id="ARBA00023136"/>
    </source>
</evidence>
<feature type="transmembrane region" description="Helical" evidence="12">
    <location>
        <begin position="12"/>
        <end position="32"/>
    </location>
</feature>
<accession>A0A8T9JCX8</accession>
<sequence length="215" mass="24909">MMTNLFSMFDPSNFLFSSIWFMILFIFLNPLILNNSFSTMKNIILKTIFKEFLNNNPNSIISFNMSIIFFMIIMLNLFAMLPFSFTFTAQVNLIFPFSLTLWLTINLFSIFNKTNNFFSHLLPLGSPTILMPILILIELISNLIRPITLSVRLIANLIAGHLLIHLLSSFSLYLSNMFFLIIPFSMILYILELAVCFIQGYIFTILISLYANEMN</sequence>
<evidence type="ECO:0000256" key="5">
    <source>
        <dbReference type="ARBA" id="ARBA00022692"/>
    </source>
</evidence>
<gene>
    <name evidence="13" type="primary">atp6</name>
</gene>
<feature type="transmembrane region" description="Helical" evidence="12">
    <location>
        <begin position="153"/>
        <end position="174"/>
    </location>
</feature>
<dbReference type="Pfam" id="PF00119">
    <property type="entry name" value="ATP-synt_A"/>
    <property type="match status" value="1"/>
</dbReference>
<evidence type="ECO:0000256" key="1">
    <source>
        <dbReference type="ARBA" id="ARBA00004141"/>
    </source>
</evidence>
<dbReference type="GeneID" id="71882644"/>
<evidence type="ECO:0000256" key="4">
    <source>
        <dbReference type="ARBA" id="ARBA00022547"/>
    </source>
</evidence>
<keyword evidence="4" id="KW-0138">CF(0)</keyword>
<reference evidence="13" key="1">
    <citation type="submission" date="2022-01" db="EMBL/GenBank/DDBJ databases">
        <title>Complete mitochondrial genome and phylogenetic analysis of Pyemotes zhonghuajia Yu,Zhang &amp; He (Prostigmata : Pyemotidae).</title>
        <authorList>
            <person name="Song Y.-F."/>
            <person name="Liu J.-F."/>
            <person name="Ye S."/>
        </authorList>
    </citation>
    <scope>NUCLEOTIDE SEQUENCE</scope>
</reference>
<feature type="transmembrane region" description="Helical" evidence="12">
    <location>
        <begin position="186"/>
        <end position="211"/>
    </location>
</feature>
<feature type="transmembrane region" description="Helical" evidence="12">
    <location>
        <begin position="93"/>
        <end position="111"/>
    </location>
</feature>
<protein>
    <recommendedName>
        <fullName evidence="11">ATP synthase subunit a</fullName>
    </recommendedName>
</protein>
<name>A0A8T9JCX8_9ACAR</name>
<dbReference type="InterPro" id="IPR023011">
    <property type="entry name" value="ATP_synth_F0_asu_AS"/>
</dbReference>
<dbReference type="PANTHER" id="PTHR11410">
    <property type="entry name" value="ATP SYNTHASE SUBUNIT A"/>
    <property type="match status" value="1"/>
</dbReference>
<dbReference type="RefSeq" id="YP_010350288.1">
    <property type="nucleotide sequence ID" value="NC_062623.1"/>
</dbReference>
<dbReference type="GO" id="GO:0045259">
    <property type="term" value="C:proton-transporting ATP synthase complex"/>
    <property type="evidence" value="ECO:0007669"/>
    <property type="project" value="UniProtKB-KW"/>
</dbReference>
<keyword evidence="8" id="KW-0406">Ion transport</keyword>
<dbReference type="PROSITE" id="PS00449">
    <property type="entry name" value="ATPASE_A"/>
    <property type="match status" value="1"/>
</dbReference>
<dbReference type="CDD" id="cd00310">
    <property type="entry name" value="ATP-synt_Fo_a_6"/>
    <property type="match status" value="1"/>
</dbReference>
<dbReference type="AlphaFoldDB" id="A0A8T9JCX8"/>
<dbReference type="InterPro" id="IPR045083">
    <property type="entry name" value="ATP_synth_F0_asu_bact/mt"/>
</dbReference>
<feature type="transmembrane region" description="Helical" evidence="12">
    <location>
        <begin position="117"/>
        <end position="141"/>
    </location>
</feature>
<evidence type="ECO:0000256" key="2">
    <source>
        <dbReference type="ARBA" id="ARBA00006810"/>
    </source>
</evidence>
<dbReference type="PRINTS" id="PR00123">
    <property type="entry name" value="ATPASEA"/>
</dbReference>
<dbReference type="InterPro" id="IPR035908">
    <property type="entry name" value="F0_ATP_A_sf"/>
</dbReference>
<dbReference type="EMBL" id="OM396909">
    <property type="protein sequence ID" value="UOK09672.1"/>
    <property type="molecule type" value="Genomic_DNA"/>
</dbReference>
<evidence type="ECO:0000256" key="7">
    <source>
        <dbReference type="ARBA" id="ARBA00022989"/>
    </source>
</evidence>
<dbReference type="InterPro" id="IPR000568">
    <property type="entry name" value="ATP_synth_F0_asu"/>
</dbReference>
<evidence type="ECO:0000256" key="10">
    <source>
        <dbReference type="ARBA" id="ARBA00023310"/>
    </source>
</evidence>
<keyword evidence="3" id="KW-0813">Transport</keyword>
<dbReference type="SUPFAM" id="SSF81336">
    <property type="entry name" value="F1F0 ATP synthase subunit A"/>
    <property type="match status" value="1"/>
</dbReference>
<dbReference type="Gene3D" id="1.20.120.220">
    <property type="entry name" value="ATP synthase, F0 complex, subunit A"/>
    <property type="match status" value="1"/>
</dbReference>
<keyword evidence="10" id="KW-0066">ATP synthesis</keyword>
<evidence type="ECO:0000256" key="6">
    <source>
        <dbReference type="ARBA" id="ARBA00022781"/>
    </source>
</evidence>
<keyword evidence="5 12" id="KW-0812">Transmembrane</keyword>
<keyword evidence="7 12" id="KW-1133">Transmembrane helix</keyword>
<evidence type="ECO:0000256" key="8">
    <source>
        <dbReference type="ARBA" id="ARBA00023065"/>
    </source>
</evidence>
<evidence type="ECO:0000313" key="13">
    <source>
        <dbReference type="EMBL" id="UOK09672.1"/>
    </source>
</evidence>
<geneLocation type="mitochondrion" evidence="13"/>
<evidence type="ECO:0000256" key="11">
    <source>
        <dbReference type="RuleBase" id="RU004450"/>
    </source>
</evidence>
<keyword evidence="9 12" id="KW-0472">Membrane</keyword>
<comment type="subcellular location">
    <subcellularLocation>
        <location evidence="1">Membrane</location>
        <topology evidence="1">Multi-pass membrane protein</topology>
    </subcellularLocation>
    <subcellularLocation>
        <location evidence="11">Mitochondrion inner membrane</location>
        <topology evidence="11">Multi-pass membrane protein</topology>
    </subcellularLocation>
</comment>
<dbReference type="NCBIfam" id="TIGR01131">
    <property type="entry name" value="ATP_synt_6_or_A"/>
    <property type="match status" value="1"/>
</dbReference>
<dbReference type="GO" id="GO:0046933">
    <property type="term" value="F:proton-transporting ATP synthase activity, rotational mechanism"/>
    <property type="evidence" value="ECO:0007669"/>
    <property type="project" value="TreeGrafter"/>
</dbReference>